<organism evidence="2 3">
    <name type="scientific">Zarconia navalis LEGE 11467</name>
    <dbReference type="NCBI Taxonomy" id="1828826"/>
    <lineage>
        <taxon>Bacteria</taxon>
        <taxon>Bacillati</taxon>
        <taxon>Cyanobacteriota</taxon>
        <taxon>Cyanophyceae</taxon>
        <taxon>Oscillatoriophycideae</taxon>
        <taxon>Oscillatoriales</taxon>
        <taxon>Oscillatoriales incertae sedis</taxon>
        <taxon>Zarconia</taxon>
        <taxon>Zarconia navalis</taxon>
    </lineage>
</organism>
<reference evidence="2" key="1">
    <citation type="submission" date="2020-10" db="EMBL/GenBank/DDBJ databases">
        <authorList>
            <person name="Castelo-Branco R."/>
            <person name="Eusebio N."/>
            <person name="Adriana R."/>
            <person name="Vieira A."/>
            <person name="Brugerolle De Fraissinette N."/>
            <person name="Rezende De Castro R."/>
            <person name="Schneider M.P."/>
            <person name="Vasconcelos V."/>
            <person name="Leao P.N."/>
        </authorList>
    </citation>
    <scope>NUCLEOTIDE SEQUENCE</scope>
    <source>
        <strain evidence="2">LEGE 11467</strain>
    </source>
</reference>
<dbReference type="AlphaFoldDB" id="A0A928W0B9"/>
<dbReference type="NCBIfam" id="NF047397">
    <property type="entry name" value="slr1339_fam"/>
    <property type="match status" value="1"/>
</dbReference>
<sequence length="138" mass="16094">MESIDDLLAQVKAEYGDRAEERDRTVKQQQRQQSPPSTPAPPSPHPSAANVDRSIAELRGEYQQRDRLEAQKQQEREAQVRRQQEQQRQQQRQALRQVAQTWLKNLDRYSGEGLWFTEFAQGYPSQLEAAIDYLEALK</sequence>
<dbReference type="Proteomes" id="UP000621799">
    <property type="component" value="Unassembled WGS sequence"/>
</dbReference>
<evidence type="ECO:0000256" key="1">
    <source>
        <dbReference type="SAM" id="MobiDB-lite"/>
    </source>
</evidence>
<feature type="compositionally biased region" description="Pro residues" evidence="1">
    <location>
        <begin position="36"/>
        <end position="45"/>
    </location>
</feature>
<name>A0A928W0B9_9CYAN</name>
<dbReference type="EMBL" id="JADEXN010000220">
    <property type="protein sequence ID" value="MBE9041611.1"/>
    <property type="molecule type" value="Genomic_DNA"/>
</dbReference>
<feature type="compositionally biased region" description="Basic and acidic residues" evidence="1">
    <location>
        <begin position="67"/>
        <end position="85"/>
    </location>
</feature>
<evidence type="ECO:0000313" key="3">
    <source>
        <dbReference type="Proteomes" id="UP000621799"/>
    </source>
</evidence>
<feature type="region of interest" description="Disordered" evidence="1">
    <location>
        <begin position="1"/>
        <end position="53"/>
    </location>
</feature>
<keyword evidence="3" id="KW-1185">Reference proteome</keyword>
<accession>A0A928W0B9</accession>
<protein>
    <submittedName>
        <fullName evidence="2">Uncharacterized protein</fullName>
    </submittedName>
</protein>
<dbReference type="InterPro" id="IPR058106">
    <property type="entry name" value="Slr1339"/>
</dbReference>
<proteinExistence type="predicted"/>
<feature type="region of interest" description="Disordered" evidence="1">
    <location>
        <begin position="67"/>
        <end position="89"/>
    </location>
</feature>
<feature type="compositionally biased region" description="Basic and acidic residues" evidence="1">
    <location>
        <begin position="14"/>
        <end position="26"/>
    </location>
</feature>
<dbReference type="Pfam" id="PF26643">
    <property type="entry name" value="Slr1339"/>
    <property type="match status" value="1"/>
</dbReference>
<comment type="caution">
    <text evidence="2">The sequence shown here is derived from an EMBL/GenBank/DDBJ whole genome shotgun (WGS) entry which is preliminary data.</text>
</comment>
<dbReference type="RefSeq" id="WP_264321808.1">
    <property type="nucleotide sequence ID" value="NZ_JADEXN010000220.1"/>
</dbReference>
<gene>
    <name evidence="2" type="ORF">IQ235_12555</name>
</gene>
<evidence type="ECO:0000313" key="2">
    <source>
        <dbReference type="EMBL" id="MBE9041611.1"/>
    </source>
</evidence>